<dbReference type="EMBL" id="MPPL01000001">
    <property type="protein sequence ID" value="OKS88507.1"/>
    <property type="molecule type" value="Genomic_DNA"/>
</dbReference>
<sequence length="151" mass="17310">MRITFTTPNLFVAMIRIKAKKILLVAPEIFSKPLLNTKNEVKHVTHASQIFPVIYDMNPDLIVFDYEHLGADFERVLRRLRANSFYDKTKICCYKPQADRKTDSLLSALGVNYFLHETVTPAYTDSYTSNFTLPESISMLFKSAVLNIAVQ</sequence>
<comment type="caution">
    <text evidence="1">The sequence shown here is derived from an EMBL/GenBank/DDBJ whole genome shotgun (WGS) entry which is preliminary data.</text>
</comment>
<evidence type="ECO:0000313" key="2">
    <source>
        <dbReference type="Proteomes" id="UP000186720"/>
    </source>
</evidence>
<reference evidence="1 2" key="1">
    <citation type="submission" date="2016-11" db="EMBL/GenBank/DDBJ databases">
        <title>Whole Genome Sequencing of Mucilaginibacter polytrichastri RG4-7(T) isolated from the moss sample.</title>
        <authorList>
            <person name="Li Y."/>
        </authorList>
    </citation>
    <scope>NUCLEOTIDE SEQUENCE [LARGE SCALE GENOMIC DNA]</scope>
    <source>
        <strain evidence="1 2">RG4-7</strain>
    </source>
</reference>
<dbReference type="Proteomes" id="UP000186720">
    <property type="component" value="Unassembled WGS sequence"/>
</dbReference>
<gene>
    <name evidence="1" type="ORF">RG47T_3976</name>
</gene>
<name>A0A1Q6A3B4_9SPHI</name>
<protein>
    <recommendedName>
        <fullName evidence="3">Response regulatory domain-containing protein</fullName>
    </recommendedName>
</protein>
<evidence type="ECO:0000313" key="1">
    <source>
        <dbReference type="EMBL" id="OKS88507.1"/>
    </source>
</evidence>
<evidence type="ECO:0008006" key="3">
    <source>
        <dbReference type="Google" id="ProtNLM"/>
    </source>
</evidence>
<dbReference type="AlphaFoldDB" id="A0A1Q6A3B4"/>
<organism evidence="1 2">
    <name type="scientific">Mucilaginibacter polytrichastri</name>
    <dbReference type="NCBI Taxonomy" id="1302689"/>
    <lineage>
        <taxon>Bacteria</taxon>
        <taxon>Pseudomonadati</taxon>
        <taxon>Bacteroidota</taxon>
        <taxon>Sphingobacteriia</taxon>
        <taxon>Sphingobacteriales</taxon>
        <taxon>Sphingobacteriaceae</taxon>
        <taxon>Mucilaginibacter</taxon>
    </lineage>
</organism>
<accession>A0A1Q6A3B4</accession>
<keyword evidence="2" id="KW-1185">Reference proteome</keyword>
<proteinExistence type="predicted"/>